<dbReference type="Proteomes" id="UP000193411">
    <property type="component" value="Unassembled WGS sequence"/>
</dbReference>
<evidence type="ECO:0000256" key="3">
    <source>
        <dbReference type="SAM" id="Phobius"/>
    </source>
</evidence>
<comment type="pathway">
    <text evidence="1">Glycolipid biosynthesis; glycosylphosphatidylinositol-anchor biosynthesis.</text>
</comment>
<keyword evidence="3" id="KW-0812">Transmembrane</keyword>
<dbReference type="PANTHER" id="PTHR15231:SF1">
    <property type="entry name" value="PHOSPHATIDYLINOSITOL N-ACETYLGLUCOSAMINYLTRANSFERASE SUBUNIT H"/>
    <property type="match status" value="1"/>
</dbReference>
<evidence type="ECO:0000259" key="4">
    <source>
        <dbReference type="Pfam" id="PF10181"/>
    </source>
</evidence>
<reference evidence="5 6" key="1">
    <citation type="submission" date="2016-07" db="EMBL/GenBank/DDBJ databases">
        <title>Pervasive Adenine N6-methylation of Active Genes in Fungi.</title>
        <authorList>
            <consortium name="DOE Joint Genome Institute"/>
            <person name="Mondo S.J."/>
            <person name="Dannebaum R.O."/>
            <person name="Kuo R.C."/>
            <person name="Labutti K."/>
            <person name="Haridas S."/>
            <person name="Kuo A."/>
            <person name="Salamov A."/>
            <person name="Ahrendt S.R."/>
            <person name="Lipzen A."/>
            <person name="Sullivan W."/>
            <person name="Andreopoulos W.B."/>
            <person name="Clum A."/>
            <person name="Lindquist E."/>
            <person name="Daum C."/>
            <person name="Ramamoorthy G.K."/>
            <person name="Gryganskyi A."/>
            <person name="Culley D."/>
            <person name="Magnuson J.K."/>
            <person name="James T.Y."/>
            <person name="O'Malley M.A."/>
            <person name="Stajich J.E."/>
            <person name="Spatafora J.W."/>
            <person name="Visel A."/>
            <person name="Grigoriev I.V."/>
        </authorList>
    </citation>
    <scope>NUCLEOTIDE SEQUENCE [LARGE SCALE GENOMIC DNA]</scope>
    <source>
        <strain evidence="5 6">PL171</strain>
    </source>
</reference>
<protein>
    <recommendedName>
        <fullName evidence="4">Phosphatidylinositol N-acetylglucosaminyltransferase subunit H conserved domain-containing protein</fullName>
    </recommendedName>
</protein>
<evidence type="ECO:0000256" key="1">
    <source>
        <dbReference type="ARBA" id="ARBA00004687"/>
    </source>
</evidence>
<accession>A0A1Y2HTR2</accession>
<feature type="transmembrane region" description="Helical" evidence="3">
    <location>
        <begin position="72"/>
        <end position="91"/>
    </location>
</feature>
<proteinExistence type="inferred from homology"/>
<organism evidence="5 6">
    <name type="scientific">Catenaria anguillulae PL171</name>
    <dbReference type="NCBI Taxonomy" id="765915"/>
    <lineage>
        <taxon>Eukaryota</taxon>
        <taxon>Fungi</taxon>
        <taxon>Fungi incertae sedis</taxon>
        <taxon>Blastocladiomycota</taxon>
        <taxon>Blastocladiomycetes</taxon>
        <taxon>Blastocladiales</taxon>
        <taxon>Catenariaceae</taxon>
        <taxon>Catenaria</taxon>
    </lineage>
</organism>
<feature type="transmembrane region" description="Helical" evidence="3">
    <location>
        <begin position="97"/>
        <end position="116"/>
    </location>
</feature>
<name>A0A1Y2HTR2_9FUNG</name>
<feature type="domain" description="Phosphatidylinositol N-acetylglucosaminyltransferase subunit H conserved" evidence="4">
    <location>
        <begin position="130"/>
        <end position="193"/>
    </location>
</feature>
<sequence>MDSEAPETAGPLHGHAKLRSSIVELDLGRNHKDPDQRPGHSVVQVMGQPGTASSQVQNRVYIVSPRHRRRSWQMLASTLLSLVILSLWTLAAGRSRAWTMTYIVRPVVALVVAWVYTRWQAGRAIVAEKLTIVRDVGFQSESVLHNGSSTHHLFLPMASIRSIFIHEVMSRWRFKFVLAVALSDADRPIQLLFDTQELRLWQLQALYNDIMDSFQLDQIGQVPVDS</sequence>
<dbReference type="GO" id="GO:0006506">
    <property type="term" value="P:GPI anchor biosynthetic process"/>
    <property type="evidence" value="ECO:0007669"/>
    <property type="project" value="UniProtKB-UniPathway"/>
</dbReference>
<dbReference type="UniPathway" id="UPA00196"/>
<dbReference type="InterPro" id="IPR044215">
    <property type="entry name" value="PIG-H"/>
</dbReference>
<keyword evidence="3" id="KW-1133">Transmembrane helix</keyword>
<dbReference type="EMBL" id="MCFL01000013">
    <property type="protein sequence ID" value="ORZ37344.1"/>
    <property type="molecule type" value="Genomic_DNA"/>
</dbReference>
<evidence type="ECO:0000313" key="6">
    <source>
        <dbReference type="Proteomes" id="UP000193411"/>
    </source>
</evidence>
<evidence type="ECO:0000256" key="2">
    <source>
        <dbReference type="ARBA" id="ARBA00009610"/>
    </source>
</evidence>
<evidence type="ECO:0000313" key="5">
    <source>
        <dbReference type="EMBL" id="ORZ37344.1"/>
    </source>
</evidence>
<keyword evidence="3" id="KW-0472">Membrane</keyword>
<dbReference type="GO" id="GO:0000506">
    <property type="term" value="C:glycosylphosphatidylinositol-N-acetylglucosaminyltransferase (GPI-GnT) complex"/>
    <property type="evidence" value="ECO:0007669"/>
    <property type="project" value="InterPro"/>
</dbReference>
<gene>
    <name evidence="5" type="ORF">BCR44DRAFT_56635</name>
</gene>
<dbReference type="PANTHER" id="PTHR15231">
    <property type="entry name" value="PHOSPHATIDYLINOSITOL N-ACETYLGLUCOSAMINYLTRANSFERASE SUBUNIT H"/>
    <property type="match status" value="1"/>
</dbReference>
<keyword evidence="6" id="KW-1185">Reference proteome</keyword>
<comment type="similarity">
    <text evidence="2">Belongs to the PIGH family.</text>
</comment>
<comment type="caution">
    <text evidence="5">The sequence shown here is derived from an EMBL/GenBank/DDBJ whole genome shotgun (WGS) entry which is preliminary data.</text>
</comment>
<dbReference type="AlphaFoldDB" id="A0A1Y2HTR2"/>
<dbReference type="Pfam" id="PF10181">
    <property type="entry name" value="PIG-H"/>
    <property type="match status" value="1"/>
</dbReference>
<dbReference type="InterPro" id="IPR019328">
    <property type="entry name" value="PIGH-H_dom"/>
</dbReference>